<dbReference type="OrthoDB" id="9255632at2"/>
<feature type="transmembrane region" description="Helical" evidence="1">
    <location>
        <begin position="261"/>
        <end position="278"/>
    </location>
</feature>
<feature type="transmembrane region" description="Helical" evidence="1">
    <location>
        <begin position="231"/>
        <end position="249"/>
    </location>
</feature>
<dbReference type="Proteomes" id="UP000199025">
    <property type="component" value="Unassembled WGS sequence"/>
</dbReference>
<keyword evidence="1" id="KW-0472">Membrane</keyword>
<feature type="transmembrane region" description="Helical" evidence="1">
    <location>
        <begin position="201"/>
        <end position="219"/>
    </location>
</feature>
<name>A0A1I3JPH7_9PSEU</name>
<keyword evidence="1" id="KW-0812">Transmembrane</keyword>
<feature type="transmembrane region" description="Helical" evidence="1">
    <location>
        <begin position="71"/>
        <end position="89"/>
    </location>
</feature>
<keyword evidence="1" id="KW-1133">Transmembrane helix</keyword>
<feature type="transmembrane region" description="Helical" evidence="1">
    <location>
        <begin position="30"/>
        <end position="51"/>
    </location>
</feature>
<feature type="transmembrane region" description="Helical" evidence="1">
    <location>
        <begin position="159"/>
        <end position="181"/>
    </location>
</feature>
<evidence type="ECO:0000256" key="1">
    <source>
        <dbReference type="SAM" id="Phobius"/>
    </source>
</evidence>
<dbReference type="EMBL" id="FORP01000001">
    <property type="protein sequence ID" value="SFI62172.1"/>
    <property type="molecule type" value="Genomic_DNA"/>
</dbReference>
<evidence type="ECO:0000313" key="3">
    <source>
        <dbReference type="Proteomes" id="UP000199025"/>
    </source>
</evidence>
<proteinExistence type="predicted"/>
<sequence>MSTATAVTGRGFLAALRAPHLQQWLRRKVVAVWLNALIVLTAAAAVVVAGFLAHRSWPRTAEWGPGALKLFVLWCLSFLPGWLYVRFLYVRAQAVWREYVLTLHRLGWDRPEHLPEPAENSSYHVAWAAGPHPRDEIYREKFEAYYGRLRSGRSADEPVVSAESLFPVFLLTTVLAAGWSAVLWDTGFLTSPGLVWDVLKYGFIGAYAFVTGMLVRRFFQTDLRPSAYTSAVQRIVLVLLVVAVVHQVVRGMGASAVSAELALAFVIGFFPLAGLQLIQRVTAKVFGTVMQPLKPQYPLDQLDGLSLWYEARLLEEGVEDMQNLTSMNLVDVILHTKVPPGRVIDWLDQAFLLMHLDAAEREDLKQAQRAQAVRHDSEPLAGPAARIALRRFGIRTATDLLKVFSRDGAFTVPERTDCLPLPECQLRMLVGVLAQEAKLSVIWNWQRNDTRAY</sequence>
<protein>
    <submittedName>
        <fullName evidence="2">Uncharacterized protein</fullName>
    </submittedName>
</protein>
<evidence type="ECO:0000313" key="2">
    <source>
        <dbReference type="EMBL" id="SFI62172.1"/>
    </source>
</evidence>
<dbReference type="RefSeq" id="WP_091503632.1">
    <property type="nucleotide sequence ID" value="NZ_CBDRCA010000006.1"/>
</dbReference>
<reference evidence="2 3" key="1">
    <citation type="submission" date="2016-10" db="EMBL/GenBank/DDBJ databases">
        <authorList>
            <person name="de Groot N.N."/>
        </authorList>
    </citation>
    <scope>NUCLEOTIDE SEQUENCE [LARGE SCALE GENOMIC DNA]</scope>
    <source>
        <strain evidence="2 3">DSM 44468</strain>
    </source>
</reference>
<dbReference type="AlphaFoldDB" id="A0A1I3JPH7"/>
<organism evidence="2 3">
    <name type="scientific">Amycolatopsis sacchari</name>
    <dbReference type="NCBI Taxonomy" id="115433"/>
    <lineage>
        <taxon>Bacteria</taxon>
        <taxon>Bacillati</taxon>
        <taxon>Actinomycetota</taxon>
        <taxon>Actinomycetes</taxon>
        <taxon>Pseudonocardiales</taxon>
        <taxon>Pseudonocardiaceae</taxon>
        <taxon>Amycolatopsis</taxon>
    </lineage>
</organism>
<gene>
    <name evidence="2" type="ORF">SAMN05421835_101223</name>
</gene>
<keyword evidence="3" id="KW-1185">Reference proteome</keyword>
<dbReference type="STRING" id="115433.SAMN05421835_101223"/>
<accession>A0A1I3JPH7</accession>